<dbReference type="EMBL" id="AP025628">
    <property type="protein sequence ID" value="BDG59497.1"/>
    <property type="molecule type" value="Genomic_DNA"/>
</dbReference>
<name>A0AA35CIC0_9FIRM</name>
<keyword evidence="2" id="KW-1185">Reference proteome</keyword>
<dbReference type="Proteomes" id="UP001163687">
    <property type="component" value="Chromosome"/>
</dbReference>
<organism evidence="1 2">
    <name type="scientific">Caldinitratiruptor microaerophilus</name>
    <dbReference type="NCBI Taxonomy" id="671077"/>
    <lineage>
        <taxon>Bacteria</taxon>
        <taxon>Bacillati</taxon>
        <taxon>Bacillota</taxon>
        <taxon>Clostridia</taxon>
        <taxon>Eubacteriales</taxon>
        <taxon>Symbiobacteriaceae</taxon>
        <taxon>Caldinitratiruptor</taxon>
    </lineage>
</organism>
<evidence type="ECO:0000313" key="2">
    <source>
        <dbReference type="Proteomes" id="UP001163687"/>
    </source>
</evidence>
<dbReference type="KEGG" id="cmic:caldi_05870"/>
<gene>
    <name evidence="1" type="ORF">caldi_05870</name>
</gene>
<sequence>MLPYFLGQAEPPVDLPDYITLGGEDEAASYAMLAARWWFGEPRAVAWLKTPLKRE</sequence>
<reference evidence="1" key="1">
    <citation type="submission" date="2022-03" db="EMBL/GenBank/DDBJ databases">
        <title>Complete genome sequence of Caldinitratiruptor microaerophilus.</title>
        <authorList>
            <person name="Mukaiyama R."/>
            <person name="Nishiyama T."/>
            <person name="Ueda K."/>
        </authorList>
    </citation>
    <scope>NUCLEOTIDE SEQUENCE</scope>
    <source>
        <strain evidence="1">JCM 16183</strain>
    </source>
</reference>
<proteinExistence type="predicted"/>
<protein>
    <submittedName>
        <fullName evidence="1">Uncharacterized protein</fullName>
    </submittedName>
</protein>
<evidence type="ECO:0000313" key="1">
    <source>
        <dbReference type="EMBL" id="BDG59497.1"/>
    </source>
</evidence>
<dbReference type="AlphaFoldDB" id="A0AA35CIC0"/>
<accession>A0AA35CIC0</accession>
<dbReference type="RefSeq" id="WP_264843621.1">
    <property type="nucleotide sequence ID" value="NZ_AP025628.1"/>
</dbReference>